<dbReference type="PANTHER" id="PTHR43687">
    <property type="entry name" value="ADENYLYLSULFATE REDUCTASE, BETA SUBUNIT"/>
    <property type="match status" value="1"/>
</dbReference>
<feature type="binding site" evidence="6">
    <location>
        <position position="81"/>
    </location>
    <ligand>
        <name>[4Fe-4S] cluster</name>
        <dbReference type="ChEBI" id="CHEBI:49883"/>
        <label>2</label>
    </ligand>
</feature>
<feature type="binding site" evidence="6">
    <location>
        <position position="45"/>
    </location>
    <ligand>
        <name>[4Fe-4S] cluster</name>
        <dbReference type="ChEBI" id="CHEBI:49883"/>
        <label>1</label>
    </ligand>
</feature>
<feature type="binding site" evidence="6">
    <location>
        <position position="74"/>
    </location>
    <ligand>
        <name>[4Fe-4S] cluster</name>
        <dbReference type="ChEBI" id="CHEBI:49883"/>
        <label>2</label>
    </ligand>
</feature>
<proteinExistence type="inferred from homology"/>
<feature type="binding site" evidence="6">
    <location>
        <position position="145"/>
    </location>
    <ligand>
        <name>[4Fe-4S] cluster</name>
        <dbReference type="ChEBI" id="CHEBI:49883"/>
        <label>3</label>
    </ligand>
</feature>
<feature type="binding site" evidence="6">
    <location>
        <position position="71"/>
    </location>
    <ligand>
        <name>[4Fe-4S] cluster</name>
        <dbReference type="ChEBI" id="CHEBI:49883"/>
        <label>2</label>
    </ligand>
</feature>
<dbReference type="EMBL" id="JAWDID010000030">
    <property type="protein sequence ID" value="MDU0341883.1"/>
    <property type="molecule type" value="Genomic_DNA"/>
</dbReference>
<keyword evidence="3 6" id="KW-0677">Repeat</keyword>
<comment type="caution">
    <text evidence="8">The sequence shown here is derived from an EMBL/GenBank/DDBJ whole genome shotgun (WGS) entry which is preliminary data.</text>
</comment>
<feature type="domain" description="4Fe-4S ferredoxin-type" evidence="7">
    <location>
        <begin position="62"/>
        <end position="91"/>
    </location>
</feature>
<evidence type="ECO:0000256" key="3">
    <source>
        <dbReference type="ARBA" id="ARBA00022737"/>
    </source>
</evidence>
<dbReference type="PANTHER" id="PTHR43687:SF1">
    <property type="entry name" value="FERREDOXIN III"/>
    <property type="match status" value="1"/>
</dbReference>
<name>A0ABU3SAS0_9HYPH</name>
<evidence type="ECO:0000313" key="8">
    <source>
        <dbReference type="EMBL" id="MDU0341883.1"/>
    </source>
</evidence>
<feature type="binding site" evidence="6">
    <location>
        <position position="77"/>
    </location>
    <ligand>
        <name>[4Fe-4S] cluster</name>
        <dbReference type="ChEBI" id="CHEBI:49883"/>
        <label>2</label>
    </ligand>
</feature>
<feature type="binding site" evidence="6">
    <location>
        <position position="49"/>
    </location>
    <ligand>
        <name>[4Fe-4S] cluster</name>
        <dbReference type="ChEBI" id="CHEBI:49883"/>
        <label>1</label>
    </ligand>
</feature>
<keyword evidence="1 6" id="KW-0004">4Fe-4S</keyword>
<dbReference type="InterPro" id="IPR004496">
    <property type="entry name" value="NapF"/>
</dbReference>
<comment type="subcellular location">
    <subcellularLocation>
        <location evidence="6">Cytoplasm</location>
    </subcellularLocation>
</comment>
<dbReference type="Pfam" id="PF12838">
    <property type="entry name" value="Fer4_7"/>
    <property type="match status" value="2"/>
</dbReference>
<feature type="binding site" evidence="6">
    <location>
        <position position="148"/>
    </location>
    <ligand>
        <name>[4Fe-4S] cluster</name>
        <dbReference type="ChEBI" id="CHEBI:49883"/>
        <label>3</label>
    </ligand>
</feature>
<dbReference type="PROSITE" id="PS00198">
    <property type="entry name" value="4FE4S_FER_1"/>
    <property type="match status" value="2"/>
</dbReference>
<comment type="subunit">
    <text evidence="6">Interacts with the cytoplasmic NapA precursor.</text>
</comment>
<dbReference type="RefSeq" id="WP_316019688.1">
    <property type="nucleotide sequence ID" value="NZ_JAWDID010000030.1"/>
</dbReference>
<evidence type="ECO:0000256" key="2">
    <source>
        <dbReference type="ARBA" id="ARBA00022723"/>
    </source>
</evidence>
<accession>A0ABU3SAS0</accession>
<dbReference type="Proteomes" id="UP001254257">
    <property type="component" value="Unassembled WGS sequence"/>
</dbReference>
<comment type="cofactor">
    <cofactor evidence="6">
        <name>[4Fe-4S] cluster</name>
        <dbReference type="ChEBI" id="CHEBI:49883"/>
    </cofactor>
</comment>
<evidence type="ECO:0000256" key="4">
    <source>
        <dbReference type="ARBA" id="ARBA00023004"/>
    </source>
</evidence>
<evidence type="ECO:0000313" key="9">
    <source>
        <dbReference type="Proteomes" id="UP001254257"/>
    </source>
</evidence>
<dbReference type="InterPro" id="IPR050572">
    <property type="entry name" value="Fe-S_Ferredoxin"/>
</dbReference>
<dbReference type="SUPFAM" id="SSF54862">
    <property type="entry name" value="4Fe-4S ferredoxins"/>
    <property type="match status" value="1"/>
</dbReference>
<evidence type="ECO:0000256" key="6">
    <source>
        <dbReference type="HAMAP-Rule" id="MF_02201"/>
    </source>
</evidence>
<evidence type="ECO:0000259" key="7">
    <source>
        <dbReference type="PROSITE" id="PS51379"/>
    </source>
</evidence>
<keyword evidence="2 6" id="KW-0479">Metal-binding</keyword>
<comment type="function">
    <text evidence="6">Could be involved in the maturation of NapA, the catalytic subunit of the periplasmic nitrate reductase, before its export into the periplasm.</text>
</comment>
<dbReference type="InterPro" id="IPR017896">
    <property type="entry name" value="4Fe4S_Fe-S-bd"/>
</dbReference>
<comment type="similarity">
    <text evidence="6">Belongs to the NapF family.</text>
</comment>
<feature type="binding site" evidence="6">
    <location>
        <position position="152"/>
    </location>
    <ligand>
        <name>[4Fe-4S] cluster</name>
        <dbReference type="ChEBI" id="CHEBI:49883"/>
        <label>3</label>
    </ligand>
</feature>
<dbReference type="PROSITE" id="PS51379">
    <property type="entry name" value="4FE4S_FER_2"/>
    <property type="match status" value="3"/>
</dbReference>
<feature type="domain" description="4Fe-4S ferredoxin-type" evidence="7">
    <location>
        <begin position="30"/>
        <end position="59"/>
    </location>
</feature>
<protein>
    <recommendedName>
        <fullName evidence="6">Ferredoxin-type protein NapF</fullName>
    </recommendedName>
</protein>
<feature type="domain" description="4Fe-4S ferredoxin-type" evidence="7">
    <location>
        <begin position="133"/>
        <end position="162"/>
    </location>
</feature>
<feature type="binding site" evidence="6">
    <location>
        <position position="142"/>
    </location>
    <ligand>
        <name>[4Fe-4S] cluster</name>
        <dbReference type="ChEBI" id="CHEBI:49883"/>
        <label>3</label>
    </ligand>
</feature>
<gene>
    <name evidence="6 8" type="primary">napF</name>
    <name evidence="8" type="ORF">RKE40_18445</name>
</gene>
<dbReference type="Gene3D" id="3.30.70.20">
    <property type="match status" value="2"/>
</dbReference>
<sequence length="169" mass="17148">MAIEIPDLGRRGFLTGRLAPSPGAVRPPWTSAGSLASACTGCGACIDACPQAIVRMGPGRWPQIDFSRNECTFCGKCAEACPEPVFDRALPAFPHVVAIGEACFAARGVVCQSCGDACPEGAIRFRPRLGGPALPSLDADRCNSCGACIATCPAGAIAVGSSAAEAAHV</sequence>
<evidence type="ECO:0000256" key="1">
    <source>
        <dbReference type="ARBA" id="ARBA00022485"/>
    </source>
</evidence>
<feature type="binding site" evidence="6">
    <location>
        <position position="42"/>
    </location>
    <ligand>
        <name>[4Fe-4S] cluster</name>
        <dbReference type="ChEBI" id="CHEBI:49883"/>
        <label>1</label>
    </ligand>
</feature>
<keyword evidence="9" id="KW-1185">Reference proteome</keyword>
<dbReference type="HAMAP" id="MF_02201">
    <property type="entry name" value="NapF"/>
    <property type="match status" value="1"/>
</dbReference>
<evidence type="ECO:0000256" key="5">
    <source>
        <dbReference type="ARBA" id="ARBA00023014"/>
    </source>
</evidence>
<keyword evidence="4 6" id="KW-0408">Iron</keyword>
<reference evidence="8 9" key="1">
    <citation type="submission" date="2023-09" db="EMBL/GenBank/DDBJ databases">
        <title>Whole genome shotgun sequencing (WGS) of Bosea sp. ZW T0_25, isolated from stored onions (Allium cepa).</title>
        <authorList>
            <person name="Stoll D.A."/>
            <person name="Huch M."/>
        </authorList>
    </citation>
    <scope>NUCLEOTIDE SEQUENCE [LARGE SCALE GENOMIC DNA]</scope>
    <source>
        <strain evidence="8 9">ZW T0_25</strain>
    </source>
</reference>
<keyword evidence="5 6" id="KW-0411">Iron-sulfur</keyword>
<keyword evidence="6" id="KW-0963">Cytoplasm</keyword>
<organism evidence="8 9">
    <name type="scientific">Bosea rubneri</name>
    <dbReference type="NCBI Taxonomy" id="3075434"/>
    <lineage>
        <taxon>Bacteria</taxon>
        <taxon>Pseudomonadati</taxon>
        <taxon>Pseudomonadota</taxon>
        <taxon>Alphaproteobacteria</taxon>
        <taxon>Hyphomicrobiales</taxon>
        <taxon>Boseaceae</taxon>
        <taxon>Bosea</taxon>
    </lineage>
</organism>
<dbReference type="InterPro" id="IPR017900">
    <property type="entry name" value="4Fe4S_Fe_S_CS"/>
</dbReference>
<dbReference type="NCBIfam" id="TIGR00402">
    <property type="entry name" value="napF"/>
    <property type="match status" value="1"/>
</dbReference>
<feature type="binding site" evidence="6">
    <location>
        <position position="39"/>
    </location>
    <ligand>
        <name>[4Fe-4S] cluster</name>
        <dbReference type="ChEBI" id="CHEBI:49883"/>
        <label>1</label>
    </ligand>
</feature>
<dbReference type="CDD" id="cd10564">
    <property type="entry name" value="NapF_like"/>
    <property type="match status" value="1"/>
</dbReference>